<proteinExistence type="predicted"/>
<evidence type="ECO:0000313" key="2">
    <source>
        <dbReference type="Proteomes" id="UP001281614"/>
    </source>
</evidence>
<reference evidence="1" key="1">
    <citation type="submission" date="2023-02" db="EMBL/GenBank/DDBJ databases">
        <title>Colletotrichum kahawae CIFC_Que2 genome sequencing and assembly.</title>
        <authorList>
            <person name="Baroncelli R."/>
        </authorList>
    </citation>
    <scope>NUCLEOTIDE SEQUENCE</scope>
    <source>
        <strain evidence="1">CIFC_Que2</strain>
    </source>
</reference>
<gene>
    <name evidence="1" type="ORF">CKAH01_13351</name>
</gene>
<keyword evidence="2" id="KW-1185">Reference proteome</keyword>
<evidence type="ECO:0000313" key="1">
    <source>
        <dbReference type="EMBL" id="KAK2773884.1"/>
    </source>
</evidence>
<organism evidence="1 2">
    <name type="scientific">Colletotrichum kahawae</name>
    <name type="common">Coffee berry disease fungus</name>
    <dbReference type="NCBI Taxonomy" id="34407"/>
    <lineage>
        <taxon>Eukaryota</taxon>
        <taxon>Fungi</taxon>
        <taxon>Dikarya</taxon>
        <taxon>Ascomycota</taxon>
        <taxon>Pezizomycotina</taxon>
        <taxon>Sordariomycetes</taxon>
        <taxon>Hypocreomycetidae</taxon>
        <taxon>Glomerellales</taxon>
        <taxon>Glomerellaceae</taxon>
        <taxon>Colletotrichum</taxon>
        <taxon>Colletotrichum gloeosporioides species complex</taxon>
    </lineage>
</organism>
<dbReference type="EMBL" id="VYYT01000051">
    <property type="protein sequence ID" value="KAK2773884.1"/>
    <property type="molecule type" value="Genomic_DNA"/>
</dbReference>
<comment type="caution">
    <text evidence="1">The sequence shown here is derived from an EMBL/GenBank/DDBJ whole genome shotgun (WGS) entry which is preliminary data.</text>
</comment>
<name>A0AAE0DBM6_COLKA</name>
<dbReference type="Proteomes" id="UP001281614">
    <property type="component" value="Unassembled WGS sequence"/>
</dbReference>
<accession>A0AAE0DBM6</accession>
<sequence>MNAIVSNAACLYYYGHLPPVCCIGRDGRTRACFLALCLCAASSSAQGKLVTWTLAASSVSRSSVVSCRPLILMPCHAQLAVPSRIDSRSSSASPAALVSYVPRPGAFLGHEAVFVTQCHQPWPIPKLAGRFVRFSTYGGSEAGER</sequence>
<dbReference type="AlphaFoldDB" id="A0AAE0DBM6"/>
<protein>
    <submittedName>
        <fullName evidence="1">Uncharacterized protein</fullName>
    </submittedName>
</protein>